<protein>
    <recommendedName>
        <fullName evidence="3">DUF4397 domain-containing protein</fullName>
    </recommendedName>
</protein>
<evidence type="ECO:0008006" key="3">
    <source>
        <dbReference type="Google" id="ProtNLM"/>
    </source>
</evidence>
<evidence type="ECO:0000313" key="2">
    <source>
        <dbReference type="Proteomes" id="UP000002774"/>
    </source>
</evidence>
<dbReference type="EMBL" id="CM001403">
    <property type="protein sequence ID" value="EHQ29491.1"/>
    <property type="molecule type" value="Genomic_DNA"/>
</dbReference>
<accession>H1Y9B3</accession>
<dbReference type="PROSITE" id="PS51257">
    <property type="entry name" value="PROKAR_LIPOPROTEIN"/>
    <property type="match status" value="1"/>
</dbReference>
<dbReference type="AlphaFoldDB" id="H1Y9B3"/>
<organism evidence="1 2">
    <name type="scientific">Mucilaginibacter paludis DSM 18603</name>
    <dbReference type="NCBI Taxonomy" id="714943"/>
    <lineage>
        <taxon>Bacteria</taxon>
        <taxon>Pseudomonadati</taxon>
        <taxon>Bacteroidota</taxon>
        <taxon>Sphingobacteriia</taxon>
        <taxon>Sphingobacteriales</taxon>
        <taxon>Sphingobacteriaceae</taxon>
        <taxon>Mucilaginibacter</taxon>
    </lineage>
</organism>
<gene>
    <name evidence="1" type="ORF">Mucpa_5419</name>
</gene>
<proteinExistence type="predicted"/>
<reference evidence="1" key="1">
    <citation type="submission" date="2011-09" db="EMBL/GenBank/DDBJ databases">
        <title>The permanent draft genome of Mucilaginibacter paludis DSM 18603.</title>
        <authorList>
            <consortium name="US DOE Joint Genome Institute (JGI-PGF)"/>
            <person name="Lucas S."/>
            <person name="Han J."/>
            <person name="Lapidus A."/>
            <person name="Bruce D."/>
            <person name="Goodwin L."/>
            <person name="Pitluck S."/>
            <person name="Peters L."/>
            <person name="Kyrpides N."/>
            <person name="Mavromatis K."/>
            <person name="Ivanova N."/>
            <person name="Mikhailova N."/>
            <person name="Held B."/>
            <person name="Detter J.C."/>
            <person name="Tapia R."/>
            <person name="Han C."/>
            <person name="Land M."/>
            <person name="Hauser L."/>
            <person name="Markowitz V."/>
            <person name="Cheng J.-F."/>
            <person name="Hugenholtz P."/>
            <person name="Woyke T."/>
            <person name="Wu D."/>
            <person name="Tindall B."/>
            <person name="Brambilla E."/>
            <person name="Klenk H.-P."/>
            <person name="Eisen J.A."/>
        </authorList>
    </citation>
    <scope>NUCLEOTIDE SEQUENCE [LARGE SCALE GENOMIC DNA]</scope>
    <source>
        <strain evidence="1">DSM 18603</strain>
    </source>
</reference>
<sequence>MKLRNYKINRYSAYLSIMFLVLGACKKDGILPPPIQPAPLAATSGSLTRILNFGYDADLIINNRLLTNNIASTYLDVNSALGLPSTVAFPSGGLWRHSPGTFGQLPGGNPIALPDSVISNGTATVKIRYVRYILSGKNTLDSLTTVINTPSTVPQDVYYYLGKTDASYYSGFSKGFTATYSASTDVKPFGVQVATFPRDIVPPSNPQNFKIRVINLGSTAAGTNLTGNGGVTLCYGDGTPVGGNTTGVIPGTTGGYVEVPYGTYYFRLKNAQGLLLPEKYYIAPTTAAGAVTGELGVQPISNYFTYTYGGTNFLQMSTTVKGLLTTNMPFSRIKTYQPGGIYSIVISPRQFTPGTGTFPVVNPYYYNGFELVQDVTPPANYGYGKVQIVNALPGRATVQASIDGVNFPSLNYGADPGADSYMVFQQGSHTLTVRDGSNTVINQDFALQGENNYTIYLYENASGVPSTLFVNNDLAFSVYINASTAAATQLRQSGSFQDFYATHVVFLNLTADVPTVSFNRSATTTNTNSIWLNTVTPDVNNNNHYFAQGQYLGSNITYTPVASSAASNYYFINAFAVPLNYKGNLPATTGSAISTPFLASTADNKYFASYPAAMNYLPVGQSYIEHGVYTVALIGRSNPAAPSTQQLRFLVIKHIK</sequence>
<dbReference type="Proteomes" id="UP000002774">
    <property type="component" value="Chromosome"/>
</dbReference>
<evidence type="ECO:0000313" key="1">
    <source>
        <dbReference type="EMBL" id="EHQ29491.1"/>
    </source>
</evidence>
<keyword evidence="2" id="KW-1185">Reference proteome</keyword>
<name>H1Y9B3_9SPHI</name>
<dbReference type="eggNOG" id="ENOG502ZA3M">
    <property type="taxonomic scope" value="Bacteria"/>
</dbReference>
<dbReference type="HOGENOM" id="CLU_481307_0_0_10"/>
<dbReference type="RefSeq" id="WP_008510723.1">
    <property type="nucleotide sequence ID" value="NZ_CM001403.1"/>
</dbReference>
<dbReference type="STRING" id="714943.Mucpa_5419"/>
<dbReference type="OrthoDB" id="615056at2"/>